<accession>A0A0W0YKH3</accession>
<dbReference type="STRING" id="45074.Lsan_2572"/>
<dbReference type="RefSeq" id="WP_058514645.1">
    <property type="nucleotide sequence ID" value="NZ_CAAAIH010000076.1"/>
</dbReference>
<keyword evidence="3" id="KW-1185">Reference proteome</keyword>
<reference evidence="2 3" key="1">
    <citation type="submission" date="2015-11" db="EMBL/GenBank/DDBJ databases">
        <title>Genomic analysis of 38 Legionella species identifies large and diverse effector repertoires.</title>
        <authorList>
            <person name="Burstein D."/>
            <person name="Amaro F."/>
            <person name="Zusman T."/>
            <person name="Lifshitz Z."/>
            <person name="Cohen O."/>
            <person name="Gilbert J.A."/>
            <person name="Pupko T."/>
            <person name="Shuman H.A."/>
            <person name="Segal G."/>
        </authorList>
    </citation>
    <scope>NUCLEOTIDE SEQUENCE [LARGE SCALE GENOMIC DNA]</scope>
    <source>
        <strain evidence="2 3">SC-63-C7</strain>
    </source>
</reference>
<organism evidence="2 3">
    <name type="scientific">Legionella santicrucis</name>
    <dbReference type="NCBI Taxonomy" id="45074"/>
    <lineage>
        <taxon>Bacteria</taxon>
        <taxon>Pseudomonadati</taxon>
        <taxon>Pseudomonadota</taxon>
        <taxon>Gammaproteobacteria</taxon>
        <taxon>Legionellales</taxon>
        <taxon>Legionellaceae</taxon>
        <taxon>Legionella</taxon>
    </lineage>
</organism>
<name>A0A0W0YKH3_9GAMM</name>
<feature type="transmembrane region" description="Helical" evidence="1">
    <location>
        <begin position="126"/>
        <end position="144"/>
    </location>
</feature>
<evidence type="ECO:0008006" key="4">
    <source>
        <dbReference type="Google" id="ProtNLM"/>
    </source>
</evidence>
<protein>
    <recommendedName>
        <fullName evidence="4">Transmembrane protein</fullName>
    </recommendedName>
</protein>
<evidence type="ECO:0000256" key="1">
    <source>
        <dbReference type="SAM" id="Phobius"/>
    </source>
</evidence>
<keyword evidence="1" id="KW-0472">Membrane</keyword>
<dbReference type="EMBL" id="LNYU01000077">
    <property type="protein sequence ID" value="KTD57389.1"/>
    <property type="molecule type" value="Genomic_DNA"/>
</dbReference>
<dbReference type="PATRIC" id="fig|45074.5.peg.2766"/>
<evidence type="ECO:0000313" key="3">
    <source>
        <dbReference type="Proteomes" id="UP000054703"/>
    </source>
</evidence>
<keyword evidence="1" id="KW-1133">Transmembrane helix</keyword>
<sequence>MFFNEFKKITEAKKEERKAELIAAKYSEIHRQFVQLRTELHTALDREKYHFAIPYYVLLSGATLLGLFTMLSLSLGHETYQQEVERTRSVRVGYGTLPWHALTAQFRTESYLETREVTYPNMADRAILILILGFSILWWIHSIFNPRPAMDKLDKLVDELTNLDNSEKSVIFGSSYLSTCETLKTALTKIKENPTPRTLQKLKEEINIIIDALEDNQKIFGVWTLSN</sequence>
<feature type="transmembrane region" description="Helical" evidence="1">
    <location>
        <begin position="55"/>
        <end position="75"/>
    </location>
</feature>
<keyword evidence="1" id="KW-0812">Transmembrane</keyword>
<comment type="caution">
    <text evidence="2">The sequence shown here is derived from an EMBL/GenBank/DDBJ whole genome shotgun (WGS) entry which is preliminary data.</text>
</comment>
<evidence type="ECO:0000313" key="2">
    <source>
        <dbReference type="EMBL" id="KTD57389.1"/>
    </source>
</evidence>
<dbReference type="AlphaFoldDB" id="A0A0W0YKH3"/>
<dbReference type="Proteomes" id="UP000054703">
    <property type="component" value="Unassembled WGS sequence"/>
</dbReference>
<proteinExistence type="predicted"/>
<gene>
    <name evidence="2" type="ORF">Lsan_2572</name>
</gene>